<comment type="caution">
    <text evidence="2">The sequence shown here is derived from an EMBL/GenBank/DDBJ whole genome shotgun (WGS) entry which is preliminary data.</text>
</comment>
<dbReference type="InterPro" id="IPR016024">
    <property type="entry name" value="ARM-type_fold"/>
</dbReference>
<dbReference type="EMBL" id="QJNU01000494">
    <property type="protein sequence ID" value="RYO97246.1"/>
    <property type="molecule type" value="Genomic_DNA"/>
</dbReference>
<evidence type="ECO:0000313" key="3">
    <source>
        <dbReference type="Proteomes" id="UP000293360"/>
    </source>
</evidence>
<proteinExistence type="predicted"/>
<keyword evidence="3" id="KW-1185">Reference proteome</keyword>
<sequence length="695" mass="74694">MSNMDTAQPDPEVPPHSGAGGSAATENGDTDTSVEKVQQYLKAKDDTSRFVGLALLKSILDNSPTLQSDEETITSLWNSISPKFLDRLLRTGSRAGPDQKDSKDMLDLAVAVLHTFTVLLPDEAKQGARLLNRIARLTSAVLYSSKETAGIIIETLLTLVSFPEGATIFAGLDIDEWTPLIEIAPEHPHVLSIFIWAWERGTTALADQQSRDGMRNKIDQSIQSLVASFSGTDATSLLEFLSHLGNLDAELIPQNPKWLCSVAKFIRNLSTKRPTAAGRSAYTKCAGTILMLYPRQAPQLLFSDERDSEKPFSYLFINLILVDIRATLPSLLEKLNDAEYPQTSQRLAAALDVLAAFIGHLIAWIEELDSPDDAAPPSEKPTFNMPPDLILKLSRSIGETISVTMEYLRDRWDASVAGAAGLHPEARAGAAHTSTGSRKTLAWDSKDGDAAADPFTLSALRAIALWLRDDDGDVLRKEAAGLMDMLMELYQRSCTTATPSSASSSRDQPDYRLPILAALEGILRTSKGVEAFDSHGGWQVLSRDLLAVLDATASNPPYDLEVEILRGARIALALSIVAESETTTPEDRMGLVTAVAAYGVPPIASASASAEGARAPAANNDSEAALLGFQTDVLRLAATLLTNANPGMRRRHAHSASAIKGIAEQLRGSSVGNYESPAASDLDDVLATLSNVALD</sequence>
<organism evidence="2 3">
    <name type="scientific">Monosporascus ibericus</name>
    <dbReference type="NCBI Taxonomy" id="155417"/>
    <lineage>
        <taxon>Eukaryota</taxon>
        <taxon>Fungi</taxon>
        <taxon>Dikarya</taxon>
        <taxon>Ascomycota</taxon>
        <taxon>Pezizomycotina</taxon>
        <taxon>Sordariomycetes</taxon>
        <taxon>Xylariomycetidae</taxon>
        <taxon>Xylariales</taxon>
        <taxon>Xylariales incertae sedis</taxon>
        <taxon>Monosporascus</taxon>
    </lineage>
</organism>
<name>A0A4Q4T3P1_9PEZI</name>
<dbReference type="SUPFAM" id="SSF48371">
    <property type="entry name" value="ARM repeat"/>
    <property type="match status" value="1"/>
</dbReference>
<evidence type="ECO:0008006" key="4">
    <source>
        <dbReference type="Google" id="ProtNLM"/>
    </source>
</evidence>
<accession>A0A4Q4T3P1</accession>
<dbReference type="Pfam" id="PF05536">
    <property type="entry name" value="Neurochondrin"/>
    <property type="match status" value="1"/>
</dbReference>
<dbReference type="Proteomes" id="UP000293360">
    <property type="component" value="Unassembled WGS sequence"/>
</dbReference>
<dbReference type="InterPro" id="IPR008709">
    <property type="entry name" value="Neurochondrin"/>
</dbReference>
<dbReference type="OrthoDB" id="8962942at2759"/>
<gene>
    <name evidence="2" type="ORF">DL764_007346</name>
</gene>
<protein>
    <recommendedName>
        <fullName evidence="4">DUF1941 family protein</fullName>
    </recommendedName>
</protein>
<reference evidence="2 3" key="1">
    <citation type="submission" date="2018-06" db="EMBL/GenBank/DDBJ databases">
        <title>Complete Genomes of Monosporascus.</title>
        <authorList>
            <person name="Robinson A.J."/>
            <person name="Natvig D.O."/>
        </authorList>
    </citation>
    <scope>NUCLEOTIDE SEQUENCE [LARGE SCALE GENOMIC DNA]</scope>
    <source>
        <strain evidence="2 3">CBS 110550</strain>
    </source>
</reference>
<evidence type="ECO:0000256" key="1">
    <source>
        <dbReference type="SAM" id="MobiDB-lite"/>
    </source>
</evidence>
<dbReference type="PANTHER" id="PTHR13109:SF7">
    <property type="entry name" value="NEUROCHONDRIN"/>
    <property type="match status" value="1"/>
</dbReference>
<feature type="region of interest" description="Disordered" evidence="1">
    <location>
        <begin position="1"/>
        <end position="35"/>
    </location>
</feature>
<dbReference type="AlphaFoldDB" id="A0A4Q4T3P1"/>
<dbReference type="PANTHER" id="PTHR13109">
    <property type="entry name" value="NEUROCHONDRIN"/>
    <property type="match status" value="1"/>
</dbReference>
<evidence type="ECO:0000313" key="2">
    <source>
        <dbReference type="EMBL" id="RYO97246.1"/>
    </source>
</evidence>